<dbReference type="EMBL" id="JBDJPC010000002">
    <property type="protein sequence ID" value="KAL1512647.1"/>
    <property type="molecule type" value="Genomic_DNA"/>
</dbReference>
<keyword evidence="2" id="KW-1185">Reference proteome</keyword>
<evidence type="ECO:0000313" key="1">
    <source>
        <dbReference type="EMBL" id="KAL1512647.1"/>
    </source>
</evidence>
<reference evidence="1 2" key="1">
    <citation type="submission" date="2024-05" db="EMBL/GenBank/DDBJ databases">
        <title>Genetic variation in Jamaican populations of the coffee berry borer (Hypothenemus hampei).</title>
        <authorList>
            <person name="Errbii M."/>
            <person name="Myrie A."/>
        </authorList>
    </citation>
    <scope>NUCLEOTIDE SEQUENCE [LARGE SCALE GENOMIC DNA]</scope>
    <source>
        <strain evidence="1">JA-Hopewell-2020-01-JO</strain>
        <tissue evidence="1">Whole body</tissue>
    </source>
</reference>
<name>A0ABD1F819_HYPHA</name>
<comment type="caution">
    <text evidence="1">The sequence shown here is derived from an EMBL/GenBank/DDBJ whole genome shotgun (WGS) entry which is preliminary data.</text>
</comment>
<sequence length="114" mass="13025">MKNVFTFRKVNGTQKVVKQNRSDFPDEIPVSHVKSARDKAVAIKNFRVSLTMVFGRGHVVLDTERVPIGAGHEVCSRSPVQVFIRPWRVEPTESCATRYWSVCHTWDVIIMQIA</sequence>
<gene>
    <name evidence="1" type="ORF">ABEB36_002206</name>
</gene>
<evidence type="ECO:0000313" key="2">
    <source>
        <dbReference type="Proteomes" id="UP001566132"/>
    </source>
</evidence>
<proteinExistence type="predicted"/>
<protein>
    <submittedName>
        <fullName evidence="1">Uncharacterized protein</fullName>
    </submittedName>
</protein>
<dbReference type="Proteomes" id="UP001566132">
    <property type="component" value="Unassembled WGS sequence"/>
</dbReference>
<organism evidence="1 2">
    <name type="scientific">Hypothenemus hampei</name>
    <name type="common">Coffee berry borer</name>
    <dbReference type="NCBI Taxonomy" id="57062"/>
    <lineage>
        <taxon>Eukaryota</taxon>
        <taxon>Metazoa</taxon>
        <taxon>Ecdysozoa</taxon>
        <taxon>Arthropoda</taxon>
        <taxon>Hexapoda</taxon>
        <taxon>Insecta</taxon>
        <taxon>Pterygota</taxon>
        <taxon>Neoptera</taxon>
        <taxon>Endopterygota</taxon>
        <taxon>Coleoptera</taxon>
        <taxon>Polyphaga</taxon>
        <taxon>Cucujiformia</taxon>
        <taxon>Curculionidae</taxon>
        <taxon>Scolytinae</taxon>
        <taxon>Hypothenemus</taxon>
    </lineage>
</organism>
<dbReference type="AlphaFoldDB" id="A0ABD1F819"/>
<accession>A0ABD1F819</accession>